<feature type="compositionally biased region" description="Basic and acidic residues" evidence="8">
    <location>
        <begin position="322"/>
        <end position="350"/>
    </location>
</feature>
<keyword evidence="5" id="KW-0804">Transcription</keyword>
<dbReference type="SMART" id="SM00338">
    <property type="entry name" value="BRLZ"/>
    <property type="match status" value="1"/>
</dbReference>
<dbReference type="EMBL" id="JBAMMX010000021">
    <property type="protein sequence ID" value="KAK6920037.1"/>
    <property type="molecule type" value="Genomic_DNA"/>
</dbReference>
<dbReference type="Pfam" id="PF00170">
    <property type="entry name" value="bZIP_1"/>
    <property type="match status" value="1"/>
</dbReference>
<feature type="compositionally biased region" description="Polar residues" evidence="8">
    <location>
        <begin position="218"/>
        <end position="239"/>
    </location>
</feature>
<keyword evidence="7" id="KW-0175">Coiled coil</keyword>
<feature type="region of interest" description="Disordered" evidence="8">
    <location>
        <begin position="204"/>
        <end position="289"/>
    </location>
</feature>
<keyword evidence="6" id="KW-0539">Nucleus</keyword>
<feature type="compositionally biased region" description="Polar residues" evidence="8">
    <location>
        <begin position="307"/>
        <end position="319"/>
    </location>
</feature>
<protein>
    <submittedName>
        <fullName evidence="10">G-box binding protein, multifunctional mosaic region</fullName>
    </submittedName>
</protein>
<evidence type="ECO:0000256" key="3">
    <source>
        <dbReference type="ARBA" id="ARBA00023015"/>
    </source>
</evidence>
<sequence length="474" mass="50719">MQNLRSQGFDSQLLRHLMVLSIGFTDLLSPYNRIGSPENLDEVAIVHTVLFFLIDVAKPSSDVPLFSAQWKDMSQEQTNIHVYPDWAAMQAYYGPRVAIPPYFNSAVASGHPPYPYMWAPPQHMMPPYGPAYAAIYSPGGVYAHPAVSFGSQSHGHGVPASPAVSDFLVATPLNTETPAKSPANSDRGLMKKLKGFDGLAMSIGNGNAESAEGGANSQSAQNEGSCDGSDGNTAGTSQNGRKRSREGTPATGGDGKTQSQKTGIEVNGTPEKASGMTVAPNGTGKVAGTAVPSGMSTALELKSPTCISSKPNAVSTPQPCANEKELKRERRKQSNRESARRSRLRKQAETEELAMKVESLTSDNMALKSEISRLTENSEKLRLENTALMRGSNLQEKLKAAQQGQTKEIISSNTDDKRVHPVSTENLLSRVNNSGAIDRNAEVEGDVYEKNSNSGVKLRQLLDTSTRADAVPAG</sequence>
<dbReference type="GO" id="GO:0005737">
    <property type="term" value="C:cytoplasm"/>
    <property type="evidence" value="ECO:0007669"/>
    <property type="project" value="UniProtKB-ARBA"/>
</dbReference>
<gene>
    <name evidence="10" type="ORF">RJ641_015941</name>
</gene>
<dbReference type="GO" id="GO:0005634">
    <property type="term" value="C:nucleus"/>
    <property type="evidence" value="ECO:0007669"/>
    <property type="project" value="UniProtKB-SubCell"/>
</dbReference>
<name>A0AAN8V302_9MAGN</name>
<dbReference type="Pfam" id="PF16596">
    <property type="entry name" value="MFMR_assoc"/>
    <property type="match status" value="1"/>
</dbReference>
<keyword evidence="11" id="KW-1185">Reference proteome</keyword>
<accession>A0AAN8V302</accession>
<evidence type="ECO:0000256" key="7">
    <source>
        <dbReference type="SAM" id="Coils"/>
    </source>
</evidence>
<dbReference type="InterPro" id="IPR045314">
    <property type="entry name" value="bZIP_plant_GBF1"/>
</dbReference>
<proteinExistence type="inferred from homology"/>
<dbReference type="PANTHER" id="PTHR45967">
    <property type="entry name" value="G-BOX-BINDING FACTOR 3-RELATED"/>
    <property type="match status" value="1"/>
</dbReference>
<evidence type="ECO:0000256" key="6">
    <source>
        <dbReference type="ARBA" id="ARBA00023242"/>
    </source>
</evidence>
<evidence type="ECO:0000256" key="2">
    <source>
        <dbReference type="ARBA" id="ARBA00007163"/>
    </source>
</evidence>
<evidence type="ECO:0000256" key="8">
    <source>
        <dbReference type="SAM" id="MobiDB-lite"/>
    </source>
</evidence>
<dbReference type="InterPro" id="IPR012900">
    <property type="entry name" value="MFMR"/>
</dbReference>
<dbReference type="InterPro" id="IPR004827">
    <property type="entry name" value="bZIP"/>
</dbReference>
<keyword evidence="3" id="KW-0805">Transcription regulation</keyword>
<reference evidence="10 11" key="1">
    <citation type="submission" date="2023-12" db="EMBL/GenBank/DDBJ databases">
        <title>A high-quality genome assembly for Dillenia turbinata (Dilleniales).</title>
        <authorList>
            <person name="Chanderbali A."/>
        </authorList>
    </citation>
    <scope>NUCLEOTIDE SEQUENCE [LARGE SCALE GENOMIC DNA]</scope>
    <source>
        <strain evidence="10">LSX21</strain>
        <tissue evidence="10">Leaf</tissue>
    </source>
</reference>
<dbReference type="GO" id="GO:0000976">
    <property type="term" value="F:transcription cis-regulatory region binding"/>
    <property type="evidence" value="ECO:0007669"/>
    <property type="project" value="UniProtKB-ARBA"/>
</dbReference>
<comment type="caution">
    <text evidence="10">The sequence shown here is derived from an EMBL/GenBank/DDBJ whole genome shotgun (WGS) entry which is preliminary data.</text>
</comment>
<dbReference type="Gene3D" id="1.20.5.170">
    <property type="match status" value="1"/>
</dbReference>
<feature type="coiled-coil region" evidence="7">
    <location>
        <begin position="357"/>
        <end position="384"/>
    </location>
</feature>
<dbReference type="FunFam" id="1.20.5.170:FF:000063">
    <property type="entry name" value="G-box binding factor 3"/>
    <property type="match status" value="1"/>
</dbReference>
<dbReference type="AlphaFoldDB" id="A0AAN8V302"/>
<dbReference type="GO" id="GO:0003700">
    <property type="term" value="F:DNA-binding transcription factor activity"/>
    <property type="evidence" value="ECO:0007669"/>
    <property type="project" value="InterPro"/>
</dbReference>
<evidence type="ECO:0000256" key="1">
    <source>
        <dbReference type="ARBA" id="ARBA00004123"/>
    </source>
</evidence>
<comment type="similarity">
    <text evidence="2">Belongs to the bZIP family.</text>
</comment>
<keyword evidence="4" id="KW-0238">DNA-binding</keyword>
<dbReference type="CDD" id="cd14702">
    <property type="entry name" value="bZIP_plant_GBF1"/>
    <property type="match status" value="1"/>
</dbReference>
<comment type="subcellular location">
    <subcellularLocation>
        <location evidence="1">Nucleus</location>
    </subcellularLocation>
</comment>
<organism evidence="10 11">
    <name type="scientific">Dillenia turbinata</name>
    <dbReference type="NCBI Taxonomy" id="194707"/>
    <lineage>
        <taxon>Eukaryota</taxon>
        <taxon>Viridiplantae</taxon>
        <taxon>Streptophyta</taxon>
        <taxon>Embryophyta</taxon>
        <taxon>Tracheophyta</taxon>
        <taxon>Spermatophyta</taxon>
        <taxon>Magnoliopsida</taxon>
        <taxon>eudicotyledons</taxon>
        <taxon>Gunneridae</taxon>
        <taxon>Pentapetalae</taxon>
        <taxon>Dilleniales</taxon>
        <taxon>Dilleniaceae</taxon>
        <taxon>Dillenia</taxon>
    </lineage>
</organism>
<evidence type="ECO:0000256" key="5">
    <source>
        <dbReference type="ARBA" id="ARBA00023163"/>
    </source>
</evidence>
<evidence type="ECO:0000313" key="11">
    <source>
        <dbReference type="Proteomes" id="UP001370490"/>
    </source>
</evidence>
<evidence type="ECO:0000313" key="10">
    <source>
        <dbReference type="EMBL" id="KAK6920037.1"/>
    </source>
</evidence>
<dbReference type="InterPro" id="IPR044827">
    <property type="entry name" value="GBF-like"/>
</dbReference>
<dbReference type="Proteomes" id="UP001370490">
    <property type="component" value="Unassembled WGS sequence"/>
</dbReference>
<dbReference type="PROSITE" id="PS00036">
    <property type="entry name" value="BZIP_BASIC"/>
    <property type="match status" value="1"/>
</dbReference>
<dbReference type="PANTHER" id="PTHR45967:SF1">
    <property type="entry name" value="G-BOX-BINDING FACTOR 3"/>
    <property type="match status" value="1"/>
</dbReference>
<feature type="region of interest" description="Disordered" evidence="8">
    <location>
        <begin position="307"/>
        <end position="350"/>
    </location>
</feature>
<feature type="domain" description="BZIP" evidence="9">
    <location>
        <begin position="325"/>
        <end position="388"/>
    </location>
</feature>
<dbReference type="SUPFAM" id="SSF57959">
    <property type="entry name" value="Leucine zipper domain"/>
    <property type="match status" value="1"/>
</dbReference>
<feature type="compositionally biased region" description="Low complexity" evidence="8">
    <location>
        <begin position="204"/>
        <end position="217"/>
    </location>
</feature>
<evidence type="ECO:0000259" key="9">
    <source>
        <dbReference type="PROSITE" id="PS50217"/>
    </source>
</evidence>
<dbReference type="PROSITE" id="PS50217">
    <property type="entry name" value="BZIP"/>
    <property type="match status" value="1"/>
</dbReference>
<evidence type="ECO:0000256" key="4">
    <source>
        <dbReference type="ARBA" id="ARBA00023125"/>
    </source>
</evidence>
<dbReference type="InterPro" id="IPR046347">
    <property type="entry name" value="bZIP_sf"/>
</dbReference>
<dbReference type="Pfam" id="PF07777">
    <property type="entry name" value="MFMR"/>
    <property type="match status" value="1"/>
</dbReference>